<evidence type="ECO:0000313" key="3">
    <source>
        <dbReference type="EMBL" id="KAL1881925.1"/>
    </source>
</evidence>
<proteinExistence type="predicted"/>
<reference evidence="3 4" key="1">
    <citation type="journal article" date="2024" name="IMA Fungus">
        <title>IMA Genome - F19 : A genome assembly and annotation guide to empower mycologists, including annotated draft genome sequences of Ceratocystis pirilliformis, Diaporthe australafricana, Fusarium ophioides, Paecilomyces lecythidis, and Sporothrix stenoceras.</title>
        <authorList>
            <person name="Aylward J."/>
            <person name="Wilson A.M."/>
            <person name="Visagie C.M."/>
            <person name="Spraker J."/>
            <person name="Barnes I."/>
            <person name="Buitendag C."/>
            <person name="Ceriani C."/>
            <person name="Del Mar Angel L."/>
            <person name="du Plessis D."/>
            <person name="Fuchs T."/>
            <person name="Gasser K."/>
            <person name="Kramer D."/>
            <person name="Li W."/>
            <person name="Munsamy K."/>
            <person name="Piso A."/>
            <person name="Price J.L."/>
            <person name="Sonnekus B."/>
            <person name="Thomas C."/>
            <person name="van der Nest A."/>
            <person name="van Dijk A."/>
            <person name="van Heerden A."/>
            <person name="van Vuuren N."/>
            <person name="Yilmaz N."/>
            <person name="Duong T.A."/>
            <person name="van der Merwe N.A."/>
            <person name="Wingfield M.J."/>
            <person name="Wingfield B.D."/>
        </authorList>
    </citation>
    <scope>NUCLEOTIDE SEQUENCE [LARGE SCALE GENOMIC DNA]</scope>
    <source>
        <strain evidence="3 4">CMW 18300</strain>
    </source>
</reference>
<dbReference type="PANTHER" id="PTHR14580:SF0">
    <property type="entry name" value="MULTIPLE MYELOMA TUMOR-ASSOCIATED PROTEIN 2"/>
    <property type="match status" value="1"/>
</dbReference>
<gene>
    <name evidence="3" type="ORF">Daus18300_000979</name>
</gene>
<evidence type="ECO:0000313" key="4">
    <source>
        <dbReference type="Proteomes" id="UP001583177"/>
    </source>
</evidence>
<feature type="domain" description="Multiple myeloma tumor-associated protein 2-like N-terminal" evidence="2">
    <location>
        <begin position="11"/>
        <end position="95"/>
    </location>
</feature>
<name>A0ABR3Y1S0_9PEZI</name>
<dbReference type="Pfam" id="PF10159">
    <property type="entry name" value="MMtag"/>
    <property type="match status" value="1"/>
</dbReference>
<protein>
    <recommendedName>
        <fullName evidence="2">Multiple myeloma tumor-associated protein 2-like N-terminal domain-containing protein</fullName>
    </recommendedName>
</protein>
<keyword evidence="4" id="KW-1185">Reference proteome</keyword>
<evidence type="ECO:0000256" key="1">
    <source>
        <dbReference type="SAM" id="MobiDB-lite"/>
    </source>
</evidence>
<dbReference type="PANTHER" id="PTHR14580">
    <property type="entry name" value="MULTIPLE MYELOMA TUMOR-ASSOCIATED PROTEIN 2 FAMILY MEMBER"/>
    <property type="match status" value="1"/>
</dbReference>
<organism evidence="3 4">
    <name type="scientific">Diaporthe australafricana</name>
    <dbReference type="NCBI Taxonomy" id="127596"/>
    <lineage>
        <taxon>Eukaryota</taxon>
        <taxon>Fungi</taxon>
        <taxon>Dikarya</taxon>
        <taxon>Ascomycota</taxon>
        <taxon>Pezizomycotina</taxon>
        <taxon>Sordariomycetes</taxon>
        <taxon>Sordariomycetidae</taxon>
        <taxon>Diaporthales</taxon>
        <taxon>Diaporthaceae</taxon>
        <taxon>Diaporthe</taxon>
    </lineage>
</organism>
<comment type="caution">
    <text evidence="3">The sequence shown here is derived from an EMBL/GenBank/DDBJ whole genome shotgun (WGS) entry which is preliminary data.</text>
</comment>
<accession>A0ABR3Y1S0</accession>
<dbReference type="Proteomes" id="UP001583177">
    <property type="component" value="Unassembled WGS sequence"/>
</dbReference>
<dbReference type="EMBL" id="JAWRVE010000005">
    <property type="protein sequence ID" value="KAL1881925.1"/>
    <property type="molecule type" value="Genomic_DNA"/>
</dbReference>
<feature type="region of interest" description="Disordered" evidence="1">
    <location>
        <begin position="53"/>
        <end position="77"/>
    </location>
</feature>
<sequence length="274" mass="28659">MDLVSTIRKSGSRGGVNFSWDEVANSAHRENYLGHSLKAPVGRWQQGRDLGWYAKADSSDPNSNETEEEAKARRRREEIQKIKEAEEDAMAVALGLPPPVRNQSGANAIEVSGSRINDDEAETGGLQVTKREEKGTGTAAEAEAEKDTVSIGGKTETTRASPHHAAIAGVTEARAAIRMRTIADGADITTKGLREVEVGAGNIGGQPKTDTVKDLLTDGGVSALSAGGATDKRRTAGNPDAFGGACRHLSEYEGLGGLCGCSVPPSSTCSTNIS</sequence>
<dbReference type="InterPro" id="IPR019315">
    <property type="entry name" value="MMTA2_N"/>
</dbReference>
<dbReference type="InterPro" id="IPR039207">
    <property type="entry name" value="MMTAG2-like"/>
</dbReference>
<evidence type="ECO:0000259" key="2">
    <source>
        <dbReference type="Pfam" id="PF10159"/>
    </source>
</evidence>